<organism evidence="1 2">
    <name type="scientific">Gemmatirosa kalamazoonensis</name>
    <dbReference type="NCBI Taxonomy" id="861299"/>
    <lineage>
        <taxon>Bacteria</taxon>
        <taxon>Pseudomonadati</taxon>
        <taxon>Gemmatimonadota</taxon>
        <taxon>Gemmatimonadia</taxon>
        <taxon>Gemmatimonadales</taxon>
        <taxon>Gemmatimonadaceae</taxon>
        <taxon>Gemmatirosa</taxon>
    </lineage>
</organism>
<dbReference type="EMBL" id="CP007128">
    <property type="protein sequence ID" value="AHG89015.1"/>
    <property type="molecule type" value="Genomic_DNA"/>
</dbReference>
<proteinExistence type="predicted"/>
<sequence length="40" mass="4394">MNRSVARVVVVLVLVVVLVAVVRYAGADVMGTLRRMHGMR</sequence>
<gene>
    <name evidence="1" type="ORF">J421_1478</name>
</gene>
<dbReference type="InParanoid" id="W0RF99"/>
<dbReference type="HOGENOM" id="CLU_3290232_0_0_0"/>
<reference evidence="1 2" key="1">
    <citation type="journal article" date="2014" name="Genome Announc.">
        <title>Genome Sequence and Methylome of Soil Bacterium Gemmatirosa kalamazoonensis KBS708T, a Member of the Rarely Cultivated Gemmatimonadetes Phylum.</title>
        <authorList>
            <person name="Debruyn J.M."/>
            <person name="Radosevich M."/>
            <person name="Wommack K.E."/>
            <person name="Polson S.W."/>
            <person name="Hauser L.J."/>
            <person name="Fawaz M.N."/>
            <person name="Korlach J."/>
            <person name="Tsai Y.C."/>
        </authorList>
    </citation>
    <scope>NUCLEOTIDE SEQUENCE [LARGE SCALE GENOMIC DNA]</scope>
    <source>
        <strain evidence="1 2">KBS708</strain>
    </source>
</reference>
<dbReference type="KEGG" id="gba:J421_1478"/>
<accession>W0RF99</accession>
<dbReference type="AlphaFoldDB" id="W0RF99"/>
<dbReference type="STRING" id="861299.J421_1478"/>
<evidence type="ECO:0000313" key="2">
    <source>
        <dbReference type="Proteomes" id="UP000019151"/>
    </source>
</evidence>
<dbReference type="Proteomes" id="UP000019151">
    <property type="component" value="Chromosome"/>
</dbReference>
<keyword evidence="2" id="KW-1185">Reference proteome</keyword>
<dbReference type="RefSeq" id="WP_260525842.1">
    <property type="nucleotide sequence ID" value="NZ_CP007128.1"/>
</dbReference>
<evidence type="ECO:0000313" key="1">
    <source>
        <dbReference type="EMBL" id="AHG89015.1"/>
    </source>
</evidence>
<protein>
    <submittedName>
        <fullName evidence="1">Uncharacterized protein</fullName>
    </submittedName>
</protein>
<name>W0RF99_9BACT</name>